<keyword evidence="2" id="KW-1185">Reference proteome</keyword>
<gene>
    <name evidence="1" type="ORF">KVT40_001772</name>
</gene>
<protein>
    <recommendedName>
        <fullName evidence="3">F-box domain-containing protein</fullName>
    </recommendedName>
</protein>
<dbReference type="Proteomes" id="UP000809789">
    <property type="component" value="Unassembled WGS sequence"/>
</dbReference>
<proteinExistence type="predicted"/>
<comment type="caution">
    <text evidence="1">The sequence shown here is derived from an EMBL/GenBank/DDBJ whole genome shotgun (WGS) entry which is preliminary data.</text>
</comment>
<dbReference type="OrthoDB" id="3937678at2759"/>
<dbReference type="AlphaFoldDB" id="A0A8K0L8N2"/>
<evidence type="ECO:0000313" key="2">
    <source>
        <dbReference type="Proteomes" id="UP000809789"/>
    </source>
</evidence>
<dbReference type="Gene3D" id="3.80.10.10">
    <property type="entry name" value="Ribonuclease Inhibitor"/>
    <property type="match status" value="1"/>
</dbReference>
<dbReference type="InterPro" id="IPR032675">
    <property type="entry name" value="LRR_dom_sf"/>
</dbReference>
<evidence type="ECO:0000313" key="1">
    <source>
        <dbReference type="EMBL" id="KAG8630153.1"/>
    </source>
</evidence>
<reference evidence="1" key="1">
    <citation type="submission" date="2021-07" db="EMBL/GenBank/DDBJ databases">
        <title>Elsinoe batatas strain:CRI-CJ2 Genome sequencing and assembly.</title>
        <authorList>
            <person name="Huang L."/>
        </authorList>
    </citation>
    <scope>NUCLEOTIDE SEQUENCE</scope>
    <source>
        <strain evidence="1">CRI-CJ2</strain>
    </source>
</reference>
<name>A0A8K0L8N2_9PEZI</name>
<organism evidence="1 2">
    <name type="scientific">Elsinoe batatas</name>
    <dbReference type="NCBI Taxonomy" id="2601811"/>
    <lineage>
        <taxon>Eukaryota</taxon>
        <taxon>Fungi</taxon>
        <taxon>Dikarya</taxon>
        <taxon>Ascomycota</taxon>
        <taxon>Pezizomycotina</taxon>
        <taxon>Dothideomycetes</taxon>
        <taxon>Dothideomycetidae</taxon>
        <taxon>Myriangiales</taxon>
        <taxon>Elsinoaceae</taxon>
        <taxon>Elsinoe</taxon>
    </lineage>
</organism>
<accession>A0A8K0L8N2</accession>
<sequence>MQTSHSSRCRTCRAVLSHLPPQALDRLVASYSDTENSFAISSISPLLSSPTLRRFEGYTALTVQEMTLGYSVIDAVGLQSILEQCPSLTELDIEFGDACVDDECDINYSRLGEVLTTQKHNLKRLSLDDAQAEGVVGTEGTLGSLATLALKTLILPTVAIFADEDENIRTRWLAERLPTTLAALELKWGETRVQDYQLDQVRRVTRDSRFEQLEKVILCFPMTLTFNFNWPGWKLEYRQSTIIAVRVGRRE</sequence>
<evidence type="ECO:0008006" key="3">
    <source>
        <dbReference type="Google" id="ProtNLM"/>
    </source>
</evidence>
<dbReference type="EMBL" id="JAESVG020000002">
    <property type="protein sequence ID" value="KAG8630153.1"/>
    <property type="molecule type" value="Genomic_DNA"/>
</dbReference>